<name>A0A9N9EBJ5_9GLOM</name>
<dbReference type="Gene3D" id="3.40.395.10">
    <property type="entry name" value="Adenoviral Proteinase, Chain A"/>
    <property type="match status" value="1"/>
</dbReference>
<dbReference type="InterPro" id="IPR003653">
    <property type="entry name" value="Peptidase_C48_C"/>
</dbReference>
<feature type="domain" description="Ubiquitin-like protease family profile" evidence="4">
    <location>
        <begin position="4"/>
        <end position="76"/>
    </location>
</feature>
<dbReference type="EMBL" id="CAJVPL010007715">
    <property type="protein sequence ID" value="CAG8670884.1"/>
    <property type="molecule type" value="Genomic_DNA"/>
</dbReference>
<keyword evidence="3" id="KW-0378">Hydrolase</keyword>
<proteinExistence type="inferred from homology"/>
<accession>A0A9N9EBJ5</accession>
<evidence type="ECO:0000256" key="1">
    <source>
        <dbReference type="ARBA" id="ARBA00005234"/>
    </source>
</evidence>
<dbReference type="GO" id="GO:0019783">
    <property type="term" value="F:ubiquitin-like protein peptidase activity"/>
    <property type="evidence" value="ECO:0007669"/>
    <property type="project" value="UniProtKB-ARBA"/>
</dbReference>
<organism evidence="5 6">
    <name type="scientific">Ambispora gerdemannii</name>
    <dbReference type="NCBI Taxonomy" id="144530"/>
    <lineage>
        <taxon>Eukaryota</taxon>
        <taxon>Fungi</taxon>
        <taxon>Fungi incertae sedis</taxon>
        <taxon>Mucoromycota</taxon>
        <taxon>Glomeromycotina</taxon>
        <taxon>Glomeromycetes</taxon>
        <taxon>Archaeosporales</taxon>
        <taxon>Ambisporaceae</taxon>
        <taxon>Ambispora</taxon>
    </lineage>
</organism>
<reference evidence="5" key="1">
    <citation type="submission" date="2021-06" db="EMBL/GenBank/DDBJ databases">
        <authorList>
            <person name="Kallberg Y."/>
            <person name="Tangrot J."/>
            <person name="Rosling A."/>
        </authorList>
    </citation>
    <scope>NUCLEOTIDE SEQUENCE</scope>
    <source>
        <strain evidence="5">MT106</strain>
    </source>
</reference>
<dbReference type="AlphaFoldDB" id="A0A9N9EBJ5"/>
<dbReference type="Pfam" id="PF02902">
    <property type="entry name" value="Peptidase_C48"/>
    <property type="match status" value="1"/>
</dbReference>
<protein>
    <submittedName>
        <fullName evidence="5">9119_t:CDS:1</fullName>
    </submittedName>
</protein>
<evidence type="ECO:0000256" key="2">
    <source>
        <dbReference type="ARBA" id="ARBA00022670"/>
    </source>
</evidence>
<evidence type="ECO:0000259" key="4">
    <source>
        <dbReference type="Pfam" id="PF02902"/>
    </source>
</evidence>
<evidence type="ECO:0000256" key="3">
    <source>
        <dbReference type="ARBA" id="ARBA00022801"/>
    </source>
</evidence>
<dbReference type="InterPro" id="IPR038765">
    <property type="entry name" value="Papain-like_cys_pep_sf"/>
</dbReference>
<comment type="caution">
    <text evidence="5">The sequence shown here is derived from an EMBL/GenBank/DDBJ whole genome shotgun (WGS) entry which is preliminary data.</text>
</comment>
<sequence>YETKSQTFYHYDTLKGANYYYVKPLVSELCQQIQQTNNIKLTDYLIPQHHIQQKNTCDCGIAVIALIQKISEQYSTLSPQQYVGNLSLGQLDFAQQRQELRTEYLTENGTN</sequence>
<evidence type="ECO:0000313" key="6">
    <source>
        <dbReference type="Proteomes" id="UP000789831"/>
    </source>
</evidence>
<dbReference type="GO" id="GO:0006508">
    <property type="term" value="P:proteolysis"/>
    <property type="evidence" value="ECO:0007669"/>
    <property type="project" value="UniProtKB-KW"/>
</dbReference>
<keyword evidence="6" id="KW-1185">Reference proteome</keyword>
<keyword evidence="2" id="KW-0645">Protease</keyword>
<evidence type="ECO:0000313" key="5">
    <source>
        <dbReference type="EMBL" id="CAG8670884.1"/>
    </source>
</evidence>
<gene>
    <name evidence="5" type="ORF">AGERDE_LOCUS12248</name>
</gene>
<comment type="similarity">
    <text evidence="1">Belongs to the peptidase C48 family.</text>
</comment>
<feature type="non-terminal residue" evidence="5">
    <location>
        <position position="1"/>
    </location>
</feature>
<dbReference type="SUPFAM" id="SSF54001">
    <property type="entry name" value="Cysteine proteinases"/>
    <property type="match status" value="1"/>
</dbReference>
<dbReference type="GO" id="GO:0008234">
    <property type="term" value="F:cysteine-type peptidase activity"/>
    <property type="evidence" value="ECO:0007669"/>
    <property type="project" value="InterPro"/>
</dbReference>
<dbReference type="Proteomes" id="UP000789831">
    <property type="component" value="Unassembled WGS sequence"/>
</dbReference>